<keyword evidence="2" id="KW-0378">Hydrolase</keyword>
<reference evidence="3 4" key="1">
    <citation type="submission" date="2024-06" db="EMBL/GenBank/DDBJ databases">
        <title>Chitinophaga defluvii sp. nov., isolated from municipal sewage.</title>
        <authorList>
            <person name="Zhang L."/>
        </authorList>
    </citation>
    <scope>NUCLEOTIDE SEQUENCE [LARGE SCALE GENOMIC DNA]</scope>
    <source>
        <strain evidence="3 4">H8</strain>
    </source>
</reference>
<protein>
    <recommendedName>
        <fullName evidence="2">Cytokinin riboside 5'-monophosphate phosphoribohydrolase</fullName>
        <ecNumber evidence="2">3.2.2.n1</ecNumber>
    </recommendedName>
</protein>
<comment type="catalytic activity">
    <reaction evidence="1">
        <text>AMP + H2O = D-ribose 5-phosphate + adenine</text>
        <dbReference type="Rhea" id="RHEA:20129"/>
        <dbReference type="ChEBI" id="CHEBI:15377"/>
        <dbReference type="ChEBI" id="CHEBI:16708"/>
        <dbReference type="ChEBI" id="CHEBI:78346"/>
        <dbReference type="ChEBI" id="CHEBI:456215"/>
        <dbReference type="EC" id="3.2.2.4"/>
    </reaction>
</comment>
<evidence type="ECO:0000256" key="2">
    <source>
        <dbReference type="RuleBase" id="RU363015"/>
    </source>
</evidence>
<dbReference type="PANTHER" id="PTHR43393">
    <property type="entry name" value="CYTOKININ RIBOSIDE 5'-MONOPHOSPHATE PHOSPHORIBOHYDROLASE"/>
    <property type="match status" value="1"/>
</dbReference>
<dbReference type="EMBL" id="JBEXAC010000001">
    <property type="protein sequence ID" value="MET6996749.1"/>
    <property type="molecule type" value="Genomic_DNA"/>
</dbReference>
<sequence>MSATTQSKQEIPGQNSVFNGNEEKYFLEGPRSRIREFQFVLNVLFEFIRGFRVFHFTGPCIAVFGSARVKPGSEHYEMAMQMGAGIARMGFTVMTGGGPGIMEAANRGAILAGGKSVGCNIRLPHEQLPNTWTQTLFSCKYFFVRKVLMFKYSYGFVIMPGGIGTLDEFFEALTLIQTHKILNFPIVLINKSFWEPVMPLFHKMLEEYMIEPEVLKYLLFTDSVEEGLAHIREYAFAKYQLKRKQIFRRFFMLGE</sequence>
<evidence type="ECO:0000313" key="3">
    <source>
        <dbReference type="EMBL" id="MET6996749.1"/>
    </source>
</evidence>
<evidence type="ECO:0000313" key="4">
    <source>
        <dbReference type="Proteomes" id="UP001549749"/>
    </source>
</evidence>
<dbReference type="NCBIfam" id="TIGR00730">
    <property type="entry name" value="Rossman fold protein, TIGR00730 family"/>
    <property type="match status" value="1"/>
</dbReference>
<proteinExistence type="inferred from homology"/>
<organism evidence="3 4">
    <name type="scientific">Chitinophaga defluvii</name>
    <dbReference type="NCBI Taxonomy" id="3163343"/>
    <lineage>
        <taxon>Bacteria</taxon>
        <taxon>Pseudomonadati</taxon>
        <taxon>Bacteroidota</taxon>
        <taxon>Chitinophagia</taxon>
        <taxon>Chitinophagales</taxon>
        <taxon>Chitinophagaceae</taxon>
        <taxon>Chitinophaga</taxon>
    </lineage>
</organism>
<dbReference type="Proteomes" id="UP001549749">
    <property type="component" value="Unassembled WGS sequence"/>
</dbReference>
<dbReference type="InterPro" id="IPR005269">
    <property type="entry name" value="LOG"/>
</dbReference>
<accession>A0ABV2T148</accession>
<dbReference type="SUPFAM" id="SSF102405">
    <property type="entry name" value="MCP/YpsA-like"/>
    <property type="match status" value="1"/>
</dbReference>
<comment type="caution">
    <text evidence="3">The sequence shown here is derived from an EMBL/GenBank/DDBJ whole genome shotgun (WGS) entry which is preliminary data.</text>
</comment>
<dbReference type="Gene3D" id="3.40.50.450">
    <property type="match status" value="1"/>
</dbReference>
<dbReference type="InterPro" id="IPR052341">
    <property type="entry name" value="LOG_family_nucleotidases"/>
</dbReference>
<dbReference type="InterPro" id="IPR031100">
    <property type="entry name" value="LOG_fam"/>
</dbReference>
<dbReference type="Pfam" id="PF03641">
    <property type="entry name" value="Lysine_decarbox"/>
    <property type="match status" value="1"/>
</dbReference>
<gene>
    <name evidence="3" type="ORF">ABR189_05200</name>
</gene>
<dbReference type="RefSeq" id="WP_354659390.1">
    <property type="nucleotide sequence ID" value="NZ_JBEXAC010000001.1"/>
</dbReference>
<evidence type="ECO:0000256" key="1">
    <source>
        <dbReference type="ARBA" id="ARBA00000274"/>
    </source>
</evidence>
<name>A0ABV2T148_9BACT</name>
<keyword evidence="2" id="KW-0203">Cytokinin biosynthesis</keyword>
<comment type="similarity">
    <text evidence="2">Belongs to the LOG family.</text>
</comment>
<dbReference type="EC" id="3.2.2.n1" evidence="2"/>
<dbReference type="PANTHER" id="PTHR43393:SF3">
    <property type="entry name" value="LYSINE DECARBOXYLASE-LIKE PROTEIN"/>
    <property type="match status" value="1"/>
</dbReference>
<keyword evidence="4" id="KW-1185">Reference proteome</keyword>